<keyword evidence="5 12" id="KW-0498">Mitosis</keyword>
<dbReference type="PANTHER" id="PTHR22142">
    <property type="match status" value="1"/>
</dbReference>
<evidence type="ECO:0000256" key="11">
    <source>
        <dbReference type="ARBA" id="ARBA00045419"/>
    </source>
</evidence>
<keyword evidence="9 12" id="KW-0131">Cell cycle</keyword>
<keyword evidence="10 12" id="KW-0137">Centromere</keyword>
<dbReference type="Gene3D" id="3.30.160.570">
    <property type="entry name" value="Ncd80 complex, Spc24 subunit"/>
    <property type="match status" value="1"/>
</dbReference>
<reference evidence="14 15" key="1">
    <citation type="submission" date="2020-02" db="EMBL/GenBank/DDBJ databases">
        <title>A chromosome-scale genome assembly of the black bullhead catfish (Ameiurus melas).</title>
        <authorList>
            <person name="Wen M."/>
            <person name="Zham M."/>
            <person name="Cabau C."/>
            <person name="Klopp C."/>
            <person name="Donnadieu C."/>
            <person name="Roques C."/>
            <person name="Bouchez O."/>
            <person name="Lampietro C."/>
            <person name="Jouanno E."/>
            <person name="Herpin A."/>
            <person name="Louis A."/>
            <person name="Berthelot C."/>
            <person name="Parey E."/>
            <person name="Roest-Crollius H."/>
            <person name="Braasch I."/>
            <person name="Postlethwait J."/>
            <person name="Robinson-Rechavi M."/>
            <person name="Echchiki A."/>
            <person name="Begum T."/>
            <person name="Montfort J."/>
            <person name="Schartl M."/>
            <person name="Bobe J."/>
            <person name="Guiguen Y."/>
        </authorList>
    </citation>
    <scope>NUCLEOTIDE SEQUENCE [LARGE SCALE GENOMIC DNA]</scope>
    <source>
        <strain evidence="14">M_S1</strain>
        <tissue evidence="14">Blood</tissue>
    </source>
</reference>
<keyword evidence="8 12" id="KW-0539">Nucleus</keyword>
<comment type="subunit">
    <text evidence="12">Component of the NDC80 complex.</text>
</comment>
<proteinExistence type="inferred from homology"/>
<sequence>MCYITHESTRRATHDCVKRGNERLGLKTKRQFRTLQFNWTKMLQNDALHYVDLENTGEDLIGLIESSKAEDVLRVARKKQQALFDHHTEAKKAVTELLNSLVHSEEVVGQKLLDLEGQKSQMMRELEKVEQEVQQSLAKSHTLDSELQFLQRELERLKDSEKEIQALQQEVDEDTTEIIPSAIYLAQLYCKVTRIRLELGTEPHILHGVHYGRDLATPINIDTLSCSPCEVSDELWSLVSTDW</sequence>
<evidence type="ECO:0000313" key="14">
    <source>
        <dbReference type="EMBL" id="KAF4092751.1"/>
    </source>
</evidence>
<evidence type="ECO:0000256" key="13">
    <source>
        <dbReference type="SAM" id="Coils"/>
    </source>
</evidence>
<evidence type="ECO:0000256" key="7">
    <source>
        <dbReference type="ARBA" id="ARBA00023054"/>
    </source>
</evidence>
<comment type="subcellular location">
    <subcellularLocation>
        <location evidence="12">Nucleus</location>
    </subcellularLocation>
    <subcellularLocation>
        <location evidence="12">Chromosome</location>
        <location evidence="12">Centromere</location>
        <location evidence="12">Kinetochore</location>
    </subcellularLocation>
</comment>
<comment type="caution">
    <text evidence="14">The sequence shown here is derived from an EMBL/GenBank/DDBJ whole genome shotgun (WGS) entry which is preliminary data.</text>
</comment>
<organism evidence="14 15">
    <name type="scientific">Ameiurus melas</name>
    <name type="common">Black bullhead</name>
    <name type="synonym">Silurus melas</name>
    <dbReference type="NCBI Taxonomy" id="219545"/>
    <lineage>
        <taxon>Eukaryota</taxon>
        <taxon>Metazoa</taxon>
        <taxon>Chordata</taxon>
        <taxon>Craniata</taxon>
        <taxon>Vertebrata</taxon>
        <taxon>Euteleostomi</taxon>
        <taxon>Actinopterygii</taxon>
        <taxon>Neopterygii</taxon>
        <taxon>Teleostei</taxon>
        <taxon>Ostariophysi</taxon>
        <taxon>Siluriformes</taxon>
        <taxon>Ictaluridae</taxon>
        <taxon>Ameiurus</taxon>
    </lineage>
</organism>
<evidence type="ECO:0000256" key="8">
    <source>
        <dbReference type="ARBA" id="ARBA00023242"/>
    </source>
</evidence>
<evidence type="ECO:0000256" key="4">
    <source>
        <dbReference type="ARBA" id="ARBA00022618"/>
    </source>
</evidence>
<dbReference type="GO" id="GO:0031262">
    <property type="term" value="C:Ndc80 complex"/>
    <property type="evidence" value="ECO:0007669"/>
    <property type="project" value="TreeGrafter"/>
</dbReference>
<dbReference type="GO" id="GO:0007059">
    <property type="term" value="P:chromosome segregation"/>
    <property type="evidence" value="ECO:0007669"/>
    <property type="project" value="TreeGrafter"/>
</dbReference>
<evidence type="ECO:0000256" key="2">
    <source>
        <dbReference type="ARBA" id="ARBA00013690"/>
    </source>
</evidence>
<name>A0A7J6BF71_AMEME</name>
<keyword evidence="15" id="KW-1185">Reference proteome</keyword>
<dbReference type="GO" id="GO:0051301">
    <property type="term" value="P:cell division"/>
    <property type="evidence" value="ECO:0007669"/>
    <property type="project" value="UniProtKB-UniRule"/>
</dbReference>
<dbReference type="AlphaFoldDB" id="A0A7J6BF71"/>
<keyword evidence="6 12" id="KW-0995">Kinetochore</keyword>
<gene>
    <name evidence="14" type="ORF">AMELA_G00024550</name>
</gene>
<comment type="similarity">
    <text evidence="1 12">Belongs to the SPC24 family.</text>
</comment>
<protein>
    <recommendedName>
        <fullName evidence="2 12">Kinetochore protein Spc24</fullName>
    </recommendedName>
</protein>
<dbReference type="PANTHER" id="PTHR22142:SF2">
    <property type="entry name" value="KINETOCHORE PROTEIN SPC24"/>
    <property type="match status" value="1"/>
</dbReference>
<feature type="coiled-coil region" evidence="13">
    <location>
        <begin position="112"/>
        <end position="177"/>
    </location>
</feature>
<evidence type="ECO:0000256" key="9">
    <source>
        <dbReference type="ARBA" id="ARBA00023306"/>
    </source>
</evidence>
<dbReference type="Pfam" id="PF08286">
    <property type="entry name" value="Spc24"/>
    <property type="match status" value="1"/>
</dbReference>
<keyword evidence="3 12" id="KW-0158">Chromosome</keyword>
<evidence type="ECO:0000256" key="3">
    <source>
        <dbReference type="ARBA" id="ARBA00022454"/>
    </source>
</evidence>
<dbReference type="GO" id="GO:0008017">
    <property type="term" value="F:microtubule binding"/>
    <property type="evidence" value="ECO:0007669"/>
    <property type="project" value="TreeGrafter"/>
</dbReference>
<accession>A0A7J6BF71</accession>
<comment type="function">
    <text evidence="11">Acts as a component of the essential kinetochore-associated NDC80 complex, which is required for chromosome segregation and spindle checkpoint activity. Required for kinetochore integrity and the organization of stable microtubule binding sites in the outer plate of the kinetochore. The NDC80 complex synergistically enhances the affinity of the SKA1 complex for microtubules and may allow the NDC80 complex to track depolymerizing microtubules.</text>
</comment>
<evidence type="ECO:0000256" key="12">
    <source>
        <dbReference type="RuleBase" id="RU368011"/>
    </source>
</evidence>
<keyword evidence="7 13" id="KW-0175">Coiled coil</keyword>
<dbReference type="EMBL" id="JAAGNN010000002">
    <property type="protein sequence ID" value="KAF4092751.1"/>
    <property type="molecule type" value="Genomic_DNA"/>
</dbReference>
<evidence type="ECO:0000256" key="10">
    <source>
        <dbReference type="ARBA" id="ARBA00023328"/>
    </source>
</evidence>
<evidence type="ECO:0000256" key="6">
    <source>
        <dbReference type="ARBA" id="ARBA00022838"/>
    </source>
</evidence>
<keyword evidence="4 12" id="KW-0132">Cell division</keyword>
<dbReference type="Proteomes" id="UP000593565">
    <property type="component" value="Unassembled WGS sequence"/>
</dbReference>
<dbReference type="GO" id="GO:0005634">
    <property type="term" value="C:nucleus"/>
    <property type="evidence" value="ECO:0007669"/>
    <property type="project" value="UniProtKB-SubCell"/>
</dbReference>
<evidence type="ECO:0000313" key="15">
    <source>
        <dbReference type="Proteomes" id="UP000593565"/>
    </source>
</evidence>
<dbReference type="InterPro" id="IPR013252">
    <property type="entry name" value="Ndc80_Spc24"/>
</dbReference>
<evidence type="ECO:0000256" key="1">
    <source>
        <dbReference type="ARBA" id="ARBA00007804"/>
    </source>
</evidence>
<evidence type="ECO:0000256" key="5">
    <source>
        <dbReference type="ARBA" id="ARBA00022776"/>
    </source>
</evidence>